<proteinExistence type="predicted"/>
<reference evidence="1 2" key="1">
    <citation type="submission" date="2016-02" db="EMBL/GenBank/DDBJ databases">
        <title>Complete genome sequence of Pseudomonas azotoformans S4.</title>
        <authorList>
            <person name="Fang Y."/>
            <person name="Wu L."/>
            <person name="Feng G."/>
        </authorList>
    </citation>
    <scope>NUCLEOTIDE SEQUENCE [LARGE SCALE GENOMIC DNA]</scope>
    <source>
        <strain evidence="1 2">S4</strain>
    </source>
</reference>
<protein>
    <submittedName>
        <fullName evidence="1">Uncharacterized protein</fullName>
    </submittedName>
</protein>
<dbReference type="AlphaFoldDB" id="A0A127HQI1"/>
<sequence>MEPCRQSGIHQRESVKHQCAGQVQAAQGHEPIVASAIQNPEVSGKTPPFAAAGMLKHLQRNAQVKMSHNEFPCALGRLIIQTLALVRFTSNRTQCRCQIKQCVLFLQSVERMIHCLYKRFAGLIQTWVVRESADNKGQWFSI</sequence>
<dbReference type="Proteomes" id="UP000070516">
    <property type="component" value="Chromosome"/>
</dbReference>
<organism evidence="1 2">
    <name type="scientific">Pseudomonas azotoformans</name>
    <dbReference type="NCBI Taxonomy" id="47878"/>
    <lineage>
        <taxon>Bacteria</taxon>
        <taxon>Pseudomonadati</taxon>
        <taxon>Pseudomonadota</taxon>
        <taxon>Gammaproteobacteria</taxon>
        <taxon>Pseudomonadales</taxon>
        <taxon>Pseudomonadaceae</taxon>
        <taxon>Pseudomonas</taxon>
    </lineage>
</organism>
<dbReference type="KEGG" id="pazo:AYR47_00240"/>
<evidence type="ECO:0000313" key="1">
    <source>
        <dbReference type="EMBL" id="AMN76852.1"/>
    </source>
</evidence>
<name>A0A127HQI1_PSEAZ</name>
<gene>
    <name evidence="1" type="ORF">AYR47_00240</name>
</gene>
<evidence type="ECO:0000313" key="2">
    <source>
        <dbReference type="Proteomes" id="UP000070516"/>
    </source>
</evidence>
<accession>A0A127HQI1</accession>
<dbReference type="EMBL" id="CP014546">
    <property type="protein sequence ID" value="AMN76852.1"/>
    <property type="molecule type" value="Genomic_DNA"/>
</dbReference>